<dbReference type="EC" id="2.4.-.-" evidence="2"/>
<dbReference type="Pfam" id="PF13692">
    <property type="entry name" value="Glyco_trans_1_4"/>
    <property type="match status" value="1"/>
</dbReference>
<dbReference type="PANTHER" id="PTHR45947:SF15">
    <property type="entry name" value="TEICHURONIC ACID BIOSYNTHESIS GLYCOSYLTRANSFERASE TUAC-RELATED"/>
    <property type="match status" value="1"/>
</dbReference>
<sequence>MRICYFVSEYPAVSHTFIRREIVELERNGISVLRVSLRSGGRELVDPDDIAERARTRYILDGGLMAFVIAFFHALLRNPGGLAKATLAAIRMMRPSSRPAPLHLAYLAEALVLAQWVREQKVQHIHAHFGTNGAEVAMLCHLLTGVPYSFTVHGPDEFDRPEYLGLPTKVKHAAFVCVISSFTGSQLCRWIPTEEWHKIELVHCGLDADFLSAQPPRVVPKGRLVTIGRLSEQKGHLVLLQALAQLARDGEPFKLTVAGDGPLRPQLERTIRELGLERHVELAGWMSNAEVRQAIREARALVLPSFAEGLPVVLMEALALGRPVITTYIAGIPELIAERDCGWLVPAGNTDRLASAIRQCLHAPDSVIWAMGAEGRSHVVAQHDIARECRKLATLFRAGQQTKPISVPDEANGKEAAFARDEAFVDSHGMRLGELVTLRSRHSGWVKG</sequence>
<keyword evidence="2" id="KW-0808">Transferase</keyword>
<proteinExistence type="predicted"/>
<dbReference type="Pfam" id="PF13439">
    <property type="entry name" value="Glyco_transf_4"/>
    <property type="match status" value="1"/>
</dbReference>
<evidence type="ECO:0000313" key="2">
    <source>
        <dbReference type="EMBL" id="UZF87122.1"/>
    </source>
</evidence>
<dbReference type="PANTHER" id="PTHR45947">
    <property type="entry name" value="SULFOQUINOVOSYL TRANSFERASE SQD2"/>
    <property type="match status" value="1"/>
</dbReference>
<protein>
    <submittedName>
        <fullName evidence="2">Glycosyltransferase</fullName>
        <ecNumber evidence="2">2.4.-.-</ecNumber>
    </submittedName>
</protein>
<reference evidence="2" key="1">
    <citation type="submission" date="2022-08" db="EMBL/GenBank/DDBJ databases">
        <title>Complete Genome Sequences of 2 Bosea sp. soil isolates.</title>
        <authorList>
            <person name="Alvarez Arevalo M."/>
            <person name="Sterndorff E.B."/>
            <person name="Faurdal D."/>
            <person name="Joergensen T.S."/>
            <person name="Weber T."/>
        </authorList>
    </citation>
    <scope>NUCLEOTIDE SEQUENCE</scope>
    <source>
        <strain evidence="2">NBC_00436</strain>
    </source>
</reference>
<accession>A0A9E7ZU23</accession>
<dbReference type="SUPFAM" id="SSF53756">
    <property type="entry name" value="UDP-Glycosyltransferase/glycogen phosphorylase"/>
    <property type="match status" value="1"/>
</dbReference>
<feature type="domain" description="Glycosyltransferase subfamily 4-like N-terminal" evidence="1">
    <location>
        <begin position="93"/>
        <end position="209"/>
    </location>
</feature>
<dbReference type="GO" id="GO:0016757">
    <property type="term" value="F:glycosyltransferase activity"/>
    <property type="evidence" value="ECO:0007669"/>
    <property type="project" value="UniProtKB-KW"/>
</dbReference>
<gene>
    <name evidence="2" type="ORF">NWE54_25800</name>
</gene>
<dbReference type="AlphaFoldDB" id="A0A9E7ZU23"/>
<dbReference type="Gene3D" id="3.40.50.2000">
    <property type="entry name" value="Glycogen Phosphorylase B"/>
    <property type="match status" value="2"/>
</dbReference>
<name>A0A9E7ZU23_9HYPH</name>
<dbReference type="InterPro" id="IPR050194">
    <property type="entry name" value="Glycosyltransferase_grp1"/>
</dbReference>
<organism evidence="2">
    <name type="scientific">Bosea sp. NBC_00436</name>
    <dbReference type="NCBI Taxonomy" id="2969620"/>
    <lineage>
        <taxon>Bacteria</taxon>
        <taxon>Pseudomonadati</taxon>
        <taxon>Pseudomonadota</taxon>
        <taxon>Alphaproteobacteria</taxon>
        <taxon>Hyphomicrobiales</taxon>
        <taxon>Boseaceae</taxon>
        <taxon>Bosea</taxon>
    </lineage>
</organism>
<dbReference type="EMBL" id="CP102774">
    <property type="protein sequence ID" value="UZF87122.1"/>
    <property type="molecule type" value="Genomic_DNA"/>
</dbReference>
<evidence type="ECO:0000259" key="1">
    <source>
        <dbReference type="Pfam" id="PF13439"/>
    </source>
</evidence>
<keyword evidence="2" id="KW-0328">Glycosyltransferase</keyword>
<dbReference type="InterPro" id="IPR028098">
    <property type="entry name" value="Glyco_trans_4-like_N"/>
</dbReference>